<dbReference type="Gene3D" id="3.40.50.11890">
    <property type="match status" value="1"/>
</dbReference>
<dbReference type="AlphaFoldDB" id="B8GHN9"/>
<dbReference type="HOGENOM" id="CLU_053697_1_1_2"/>
<dbReference type="PANTHER" id="PTHR30548:SF1">
    <property type="entry name" value="DEHYDRATASE SUBUNIT MJ0007-RELATED"/>
    <property type="match status" value="1"/>
</dbReference>
<comment type="similarity">
    <text evidence="1">Belongs to the FldB/FldC dehydratase alpha/beta subunit family.</text>
</comment>
<dbReference type="InterPro" id="IPR047678">
    <property type="entry name" value="YjiM-like"/>
</dbReference>
<keyword evidence="3" id="KW-1185">Reference proteome</keyword>
<evidence type="ECO:0000313" key="2">
    <source>
        <dbReference type="EMBL" id="ACL16644.1"/>
    </source>
</evidence>
<reference evidence="2 3" key="1">
    <citation type="journal article" date="2015" name="Genome Announc.">
        <title>Complete Genome Sequence of Methanosphaerula palustris E1-9CT, a Hydrogenotrophic Methanogen Isolated from a Minerotrophic Fen Peatland.</title>
        <authorList>
            <person name="Cadillo-Quiroz H."/>
            <person name="Browne P."/>
            <person name="Kyrpides N."/>
            <person name="Woyke T."/>
            <person name="Goodwin L."/>
            <person name="Detter C."/>
            <person name="Yavitt J.B."/>
            <person name="Zinder S.H."/>
        </authorList>
    </citation>
    <scope>NUCLEOTIDE SEQUENCE [LARGE SCALE GENOMIC DNA]</scope>
    <source>
        <strain evidence="3">ATCC BAA-1556 / DSM 19958 / E1-9c</strain>
    </source>
</reference>
<dbReference type="eggNOG" id="arCOG04464">
    <property type="taxonomic scope" value="Archaea"/>
</dbReference>
<dbReference type="NCBIfam" id="NF040772">
    <property type="entry name" value="double_cubane"/>
    <property type="match status" value="1"/>
</dbReference>
<proteinExistence type="inferred from homology"/>
<dbReference type="PANTHER" id="PTHR30548">
    <property type="entry name" value="2-HYDROXYGLUTARYL-COA DEHYDRATASE, D-COMPONENT-RELATED"/>
    <property type="match status" value="1"/>
</dbReference>
<dbReference type="KEGG" id="mpl:Mpal_1311"/>
<dbReference type="GeneID" id="7271171"/>
<gene>
    <name evidence="2" type="ordered locus">Mpal_1311</name>
</gene>
<evidence type="ECO:0000256" key="1">
    <source>
        <dbReference type="ARBA" id="ARBA00005806"/>
    </source>
</evidence>
<name>B8GHN9_METPE</name>
<dbReference type="STRING" id="521011.Mpal_1311"/>
<dbReference type="RefSeq" id="WP_012617963.1">
    <property type="nucleotide sequence ID" value="NC_011832.1"/>
</dbReference>
<dbReference type="InterPro" id="IPR010327">
    <property type="entry name" value="FldB/FldC_alpha/beta"/>
</dbReference>
<dbReference type="Gene3D" id="1.20.1270.370">
    <property type="match status" value="1"/>
</dbReference>
<dbReference type="Gene3D" id="3.40.50.11900">
    <property type="match status" value="1"/>
</dbReference>
<organism evidence="2 3">
    <name type="scientific">Methanosphaerula palustris (strain ATCC BAA-1556 / DSM 19958 / E1-9c)</name>
    <dbReference type="NCBI Taxonomy" id="521011"/>
    <lineage>
        <taxon>Archaea</taxon>
        <taxon>Methanobacteriati</taxon>
        <taxon>Methanobacteriota</taxon>
        <taxon>Stenosarchaea group</taxon>
        <taxon>Methanomicrobia</taxon>
        <taxon>Methanomicrobiales</taxon>
        <taxon>Methanoregulaceae</taxon>
        <taxon>Methanosphaerula</taxon>
    </lineage>
</organism>
<sequence>MLSSASDPDRFTDAYPARITALTRERKAGTKIVGTFCLYVPDEIIYAAGADRMILCGGSNALIPAADEFLPRSLCPLIRSSFGSIITRDDPQTAACPHVALIDLVIGETTCDGKKKMFELLADLVPTHMIDLPQKPDTPGALLYFTSELQKFRRVMEELTGNQVTDEALWREIRNANRTRRLLMRLFTLRQQNPPPIGGVAVIRMMQRQFQLHPTEFRRRLETLVTRLEALQGTNQERTVKRPRILFSGCPVTAGNQKVPEIVEERGGVIVVEESCTGTRAFWHLVDENEERDPLVALAERYLQIPCACMTPNDRRIEHILDLVRQYSVDGVVYATLQNCQGYNTERHRVQQALKEVGVPMLAIETDYGDADKEQIGVRVEAFLEMIQ</sequence>
<evidence type="ECO:0000313" key="3">
    <source>
        <dbReference type="Proteomes" id="UP000002457"/>
    </source>
</evidence>
<dbReference type="Pfam" id="PF06050">
    <property type="entry name" value="HGD-D"/>
    <property type="match status" value="1"/>
</dbReference>
<accession>B8GHN9</accession>
<protein>
    <submittedName>
        <fullName evidence="2">2-hydroxyglutaryl-CoA dehydratase D-component</fullName>
    </submittedName>
</protein>
<dbReference type="Proteomes" id="UP000002457">
    <property type="component" value="Chromosome"/>
</dbReference>
<dbReference type="EMBL" id="CP001338">
    <property type="protein sequence ID" value="ACL16644.1"/>
    <property type="molecule type" value="Genomic_DNA"/>
</dbReference>
<dbReference type="OrthoDB" id="51363at2157"/>